<organism evidence="8 9">
    <name type="scientific">Neogobius melanostomus</name>
    <name type="common">round goby</name>
    <dbReference type="NCBI Taxonomy" id="47308"/>
    <lineage>
        <taxon>Eukaryota</taxon>
        <taxon>Metazoa</taxon>
        <taxon>Chordata</taxon>
        <taxon>Craniata</taxon>
        <taxon>Vertebrata</taxon>
        <taxon>Euteleostomi</taxon>
        <taxon>Actinopterygii</taxon>
        <taxon>Neopterygii</taxon>
        <taxon>Teleostei</taxon>
        <taxon>Neoteleostei</taxon>
        <taxon>Acanthomorphata</taxon>
        <taxon>Gobiaria</taxon>
        <taxon>Gobiiformes</taxon>
        <taxon>Gobioidei</taxon>
        <taxon>Gobiidae</taxon>
        <taxon>Benthophilinae</taxon>
        <taxon>Neogobiini</taxon>
        <taxon>Neogobius</taxon>
    </lineage>
</organism>
<dbReference type="InterPro" id="IPR000315">
    <property type="entry name" value="Znf_B-box"/>
</dbReference>
<feature type="coiled-coil region" evidence="5">
    <location>
        <begin position="165"/>
        <end position="210"/>
    </location>
</feature>
<evidence type="ECO:0000256" key="3">
    <source>
        <dbReference type="ARBA" id="ARBA00022833"/>
    </source>
</evidence>
<dbReference type="GO" id="GO:0008270">
    <property type="term" value="F:zinc ion binding"/>
    <property type="evidence" value="ECO:0007669"/>
    <property type="project" value="UniProtKB-KW"/>
</dbReference>
<evidence type="ECO:0008006" key="10">
    <source>
        <dbReference type="Google" id="ProtNLM"/>
    </source>
</evidence>
<evidence type="ECO:0000256" key="1">
    <source>
        <dbReference type="ARBA" id="ARBA00022723"/>
    </source>
</evidence>
<dbReference type="InterPro" id="IPR050143">
    <property type="entry name" value="TRIM/RBCC"/>
</dbReference>
<dbReference type="Ensembl" id="ENSNMLT00000011840.1">
    <property type="protein sequence ID" value="ENSNMLP00000010466.1"/>
    <property type="gene ID" value="ENSNMLG00000007213.1"/>
</dbReference>
<feature type="domain" description="B box-type" evidence="7">
    <location>
        <begin position="49"/>
        <end position="103"/>
    </location>
</feature>
<accession>A0A8C6WIU0</accession>
<dbReference type="SUPFAM" id="SSF57845">
    <property type="entry name" value="B-box zinc-binding domain"/>
    <property type="match status" value="1"/>
</dbReference>
<keyword evidence="5" id="KW-0175">Coiled coil</keyword>
<dbReference type="InterPro" id="IPR017907">
    <property type="entry name" value="Znf_RING_CS"/>
</dbReference>
<name>A0A8C6WIU0_9GOBI</name>
<dbReference type="PROSITE" id="PS50089">
    <property type="entry name" value="ZF_RING_2"/>
    <property type="match status" value="1"/>
</dbReference>
<sequence length="248" mass="28697">IIPLEKMAMAFQPEDLSCSICQEVYDNPVVLSCSHSFCEDCIKKLRKGKPDTLCPICRRRLSRKDPIRNLALRDALYCLDDHLPVCVVCKESKTHELHHFRPIEEAAQVLRVKLEEDLTQLRDKLKLLRQFEKNCDLSLGHIKSQASQAKELIQNEFEKLHQFLVEEEESRMKALREEEERKTQRMKDKMAAVSREIEALSESIRDTEEQLRASDVSFLLQYKAAVERAQLLSSVVSVSPVLFMADHC</sequence>
<dbReference type="AlphaFoldDB" id="A0A8C6WIU0"/>
<reference evidence="8" key="1">
    <citation type="submission" date="2025-08" db="UniProtKB">
        <authorList>
            <consortium name="Ensembl"/>
        </authorList>
    </citation>
    <scope>IDENTIFICATION</scope>
</reference>
<dbReference type="Proteomes" id="UP000694523">
    <property type="component" value="Unplaced"/>
</dbReference>
<reference evidence="8" key="2">
    <citation type="submission" date="2025-09" db="UniProtKB">
        <authorList>
            <consortium name="Ensembl"/>
        </authorList>
    </citation>
    <scope>IDENTIFICATION</scope>
</reference>
<evidence type="ECO:0000313" key="9">
    <source>
        <dbReference type="Proteomes" id="UP000694523"/>
    </source>
</evidence>
<dbReference type="InterPro" id="IPR013083">
    <property type="entry name" value="Znf_RING/FYVE/PHD"/>
</dbReference>
<keyword evidence="1" id="KW-0479">Metal-binding</keyword>
<dbReference type="Gene3D" id="3.30.160.60">
    <property type="entry name" value="Classic Zinc Finger"/>
    <property type="match status" value="1"/>
</dbReference>
<feature type="domain" description="RING-type" evidence="6">
    <location>
        <begin position="18"/>
        <end position="58"/>
    </location>
</feature>
<keyword evidence="3" id="KW-0862">Zinc</keyword>
<evidence type="ECO:0000256" key="2">
    <source>
        <dbReference type="ARBA" id="ARBA00022771"/>
    </source>
</evidence>
<dbReference type="InterPro" id="IPR027370">
    <property type="entry name" value="Znf-RING_euk"/>
</dbReference>
<dbReference type="Gene3D" id="3.30.40.10">
    <property type="entry name" value="Zinc/RING finger domain, C3HC4 (zinc finger)"/>
    <property type="match status" value="1"/>
</dbReference>
<dbReference type="InterPro" id="IPR001841">
    <property type="entry name" value="Znf_RING"/>
</dbReference>
<dbReference type="PANTHER" id="PTHR24103">
    <property type="entry name" value="E3 UBIQUITIN-PROTEIN LIGASE TRIM"/>
    <property type="match status" value="1"/>
</dbReference>
<proteinExistence type="predicted"/>
<evidence type="ECO:0000259" key="7">
    <source>
        <dbReference type="PROSITE" id="PS50119"/>
    </source>
</evidence>
<dbReference type="PROSITE" id="PS50119">
    <property type="entry name" value="ZF_BBOX"/>
    <property type="match status" value="1"/>
</dbReference>
<feature type="coiled-coil region" evidence="5">
    <location>
        <begin position="104"/>
        <end position="131"/>
    </location>
</feature>
<evidence type="ECO:0000256" key="4">
    <source>
        <dbReference type="PROSITE-ProRule" id="PRU00024"/>
    </source>
</evidence>
<evidence type="ECO:0000259" key="6">
    <source>
        <dbReference type="PROSITE" id="PS50089"/>
    </source>
</evidence>
<keyword evidence="2 4" id="KW-0863">Zinc-finger</keyword>
<dbReference type="SMART" id="SM00184">
    <property type="entry name" value="RING"/>
    <property type="match status" value="1"/>
</dbReference>
<evidence type="ECO:0000313" key="8">
    <source>
        <dbReference type="Ensembl" id="ENSNMLP00000010466.1"/>
    </source>
</evidence>
<dbReference type="PROSITE" id="PS00518">
    <property type="entry name" value="ZF_RING_1"/>
    <property type="match status" value="1"/>
</dbReference>
<dbReference type="SUPFAM" id="SSF57850">
    <property type="entry name" value="RING/U-box"/>
    <property type="match status" value="1"/>
</dbReference>
<protein>
    <recommendedName>
        <fullName evidence="10">RING-type domain-containing protein</fullName>
    </recommendedName>
</protein>
<keyword evidence="9" id="KW-1185">Reference proteome</keyword>
<dbReference type="Pfam" id="PF13445">
    <property type="entry name" value="zf-RING_UBOX"/>
    <property type="match status" value="1"/>
</dbReference>
<evidence type="ECO:0000256" key="5">
    <source>
        <dbReference type="SAM" id="Coils"/>
    </source>
</evidence>